<dbReference type="Gene3D" id="1.20.1250.20">
    <property type="entry name" value="MFS general substrate transporter like domains"/>
    <property type="match status" value="1"/>
</dbReference>
<dbReference type="Proteomes" id="UP000816034">
    <property type="component" value="Unassembled WGS sequence"/>
</dbReference>
<evidence type="ECO:0000256" key="2">
    <source>
        <dbReference type="ARBA" id="ARBA00022448"/>
    </source>
</evidence>
<reference evidence="9 10" key="1">
    <citation type="journal article" date="2018" name="BMC Genomics">
        <title>The genome of Naegleria lovaniensis, the basis for a comparative approach to unravel pathogenicity factors of the human pathogenic amoeba N. fowleri.</title>
        <authorList>
            <person name="Liechti N."/>
            <person name="Schurch N."/>
            <person name="Bruggmann R."/>
            <person name="Wittwer M."/>
        </authorList>
    </citation>
    <scope>NUCLEOTIDE SEQUENCE [LARGE SCALE GENOMIC DNA]</scope>
    <source>
        <strain evidence="9 10">ATCC 30569</strain>
    </source>
</reference>
<dbReference type="InterPro" id="IPR011701">
    <property type="entry name" value="MFS"/>
</dbReference>
<evidence type="ECO:0000256" key="3">
    <source>
        <dbReference type="ARBA" id="ARBA00022692"/>
    </source>
</evidence>
<evidence type="ECO:0000256" key="5">
    <source>
        <dbReference type="ARBA" id="ARBA00023136"/>
    </source>
</evidence>
<feature type="region of interest" description="Disordered" evidence="6">
    <location>
        <begin position="341"/>
        <end position="360"/>
    </location>
</feature>
<dbReference type="GeneID" id="68100621"/>
<comment type="subcellular location">
    <subcellularLocation>
        <location evidence="1">Membrane</location>
        <topology evidence="1">Multi-pass membrane protein</topology>
    </subcellularLocation>
</comment>
<keyword evidence="10" id="KW-1185">Reference proteome</keyword>
<proteinExistence type="predicted"/>
<dbReference type="InterPro" id="IPR001958">
    <property type="entry name" value="Tet-R_TetA/multi-R_MdtG-like"/>
</dbReference>
<feature type="transmembrane region" description="Helical" evidence="7">
    <location>
        <begin position="108"/>
        <end position="133"/>
    </location>
</feature>
<feature type="region of interest" description="Disordered" evidence="6">
    <location>
        <begin position="28"/>
        <end position="59"/>
    </location>
</feature>
<dbReference type="PANTHER" id="PTHR23504">
    <property type="entry name" value="MAJOR FACILITATOR SUPERFAMILY DOMAIN-CONTAINING PROTEIN 10"/>
    <property type="match status" value="1"/>
</dbReference>
<evidence type="ECO:0000256" key="6">
    <source>
        <dbReference type="SAM" id="MobiDB-lite"/>
    </source>
</evidence>
<feature type="transmembrane region" description="Helical" evidence="7">
    <location>
        <begin position="490"/>
        <end position="512"/>
    </location>
</feature>
<protein>
    <recommendedName>
        <fullName evidence="8">Major facilitator superfamily (MFS) profile domain-containing protein</fullName>
    </recommendedName>
</protein>
<keyword evidence="3 7" id="KW-0812">Transmembrane</keyword>
<feature type="compositionally biased region" description="Low complexity" evidence="6">
    <location>
        <begin position="634"/>
        <end position="650"/>
    </location>
</feature>
<feature type="transmembrane region" description="Helical" evidence="7">
    <location>
        <begin position="145"/>
        <end position="170"/>
    </location>
</feature>
<dbReference type="EMBL" id="PYSW02000032">
    <property type="protein sequence ID" value="KAG2378528.1"/>
    <property type="molecule type" value="Genomic_DNA"/>
</dbReference>
<feature type="transmembrane region" description="Helical" evidence="7">
    <location>
        <begin position="458"/>
        <end position="478"/>
    </location>
</feature>
<feature type="transmembrane region" description="Helical" evidence="7">
    <location>
        <begin position="573"/>
        <end position="595"/>
    </location>
</feature>
<organism evidence="9 10">
    <name type="scientific">Naegleria lovaniensis</name>
    <name type="common">Amoeba</name>
    <dbReference type="NCBI Taxonomy" id="51637"/>
    <lineage>
        <taxon>Eukaryota</taxon>
        <taxon>Discoba</taxon>
        <taxon>Heterolobosea</taxon>
        <taxon>Tetramitia</taxon>
        <taxon>Eutetramitia</taxon>
        <taxon>Vahlkampfiidae</taxon>
        <taxon>Naegleria</taxon>
    </lineage>
</organism>
<evidence type="ECO:0000259" key="8">
    <source>
        <dbReference type="PROSITE" id="PS50850"/>
    </source>
</evidence>
<feature type="compositionally biased region" description="Low complexity" evidence="6">
    <location>
        <begin position="80"/>
        <end position="94"/>
    </location>
</feature>
<accession>A0AA88GHA8</accession>
<name>A0AA88GHA8_NAELO</name>
<dbReference type="PANTHER" id="PTHR23504:SF15">
    <property type="entry name" value="MAJOR FACILITATOR SUPERFAMILY (MFS) PROFILE DOMAIN-CONTAINING PROTEIN"/>
    <property type="match status" value="1"/>
</dbReference>
<feature type="region of interest" description="Disordered" evidence="6">
    <location>
        <begin position="79"/>
        <end position="98"/>
    </location>
</feature>
<gene>
    <name evidence="9" type="ORF">C9374_008167</name>
</gene>
<dbReference type="CDD" id="cd17330">
    <property type="entry name" value="MFS_SLC46_TetA_like"/>
    <property type="match status" value="1"/>
</dbReference>
<keyword evidence="2" id="KW-0813">Transport</keyword>
<evidence type="ECO:0000256" key="7">
    <source>
        <dbReference type="SAM" id="Phobius"/>
    </source>
</evidence>
<feature type="transmembrane region" description="Helical" evidence="7">
    <location>
        <begin position="282"/>
        <end position="305"/>
    </location>
</feature>
<dbReference type="PROSITE" id="PS50850">
    <property type="entry name" value="MFS"/>
    <property type="match status" value="1"/>
</dbReference>
<evidence type="ECO:0000313" key="9">
    <source>
        <dbReference type="EMBL" id="KAG2378528.1"/>
    </source>
</evidence>
<dbReference type="PRINTS" id="PR01035">
    <property type="entry name" value="TCRTETA"/>
</dbReference>
<dbReference type="SUPFAM" id="SSF103473">
    <property type="entry name" value="MFS general substrate transporter"/>
    <property type="match status" value="1"/>
</dbReference>
<dbReference type="InterPro" id="IPR036259">
    <property type="entry name" value="MFS_trans_sf"/>
</dbReference>
<feature type="region of interest" description="Disordered" evidence="6">
    <location>
        <begin position="628"/>
        <end position="650"/>
    </location>
</feature>
<feature type="transmembrane region" description="Helical" evidence="7">
    <location>
        <begin position="524"/>
        <end position="552"/>
    </location>
</feature>
<feature type="transmembrane region" description="Helical" evidence="7">
    <location>
        <begin position="407"/>
        <end position="428"/>
    </location>
</feature>
<dbReference type="InterPro" id="IPR020846">
    <property type="entry name" value="MFS_dom"/>
</dbReference>
<dbReference type="RefSeq" id="XP_044545790.1">
    <property type="nucleotide sequence ID" value="XM_044698213.1"/>
</dbReference>
<evidence type="ECO:0000313" key="10">
    <source>
        <dbReference type="Proteomes" id="UP000816034"/>
    </source>
</evidence>
<feature type="transmembrane region" description="Helical" evidence="7">
    <location>
        <begin position="601"/>
        <end position="620"/>
    </location>
</feature>
<comment type="caution">
    <text evidence="9">The sequence shown here is derived from an EMBL/GenBank/DDBJ whole genome shotgun (WGS) entry which is preliminary data.</text>
</comment>
<feature type="transmembrane region" description="Helical" evidence="7">
    <location>
        <begin position="177"/>
        <end position="194"/>
    </location>
</feature>
<dbReference type="GO" id="GO:0016020">
    <property type="term" value="C:membrane"/>
    <property type="evidence" value="ECO:0007669"/>
    <property type="project" value="UniProtKB-SubCell"/>
</dbReference>
<keyword evidence="5 7" id="KW-0472">Membrane</keyword>
<feature type="domain" description="Major facilitator superfamily (MFS) profile" evidence="8">
    <location>
        <begin position="107"/>
        <end position="625"/>
    </location>
</feature>
<keyword evidence="4 7" id="KW-1133">Transmembrane helix</keyword>
<sequence length="650" mass="72953">MMNHHSSHQHYNRQHFKKTEEAISEEEGNFDLARVDSNMSTTTTTNSTENNNGSTPSQHLQVKIDHNHDEELPIHEKDQSINSSPIPNSPTNSPTQPPLPTPLPWAKLLVVFFMYLCDSLSMTSLFPYISFMIADFQLTENPTEYGYYVGLVASSYFLSQFICSFIWGYLSDVVGRRPVLLCGVFCGAFCVMAFGFSKWFWWACICRFMFGLLNGNLGVTKSYLGEITDSTNQTRAFALTSITFGISSVLGPLVGGVFSRPHAQYPRFMELFPEWIQNISRIFPYILPNFIISTLAFTGFVIGYFRLQETNKSGWYYRKFCKTEPVTDNDGMELTEMKISTANGSKNEEEDSRMTSPPSMSMSRVNLLSGDGNQENASINANEDFEEETALQPRNTLFQRIKQRIKLIFSNEMLSTAAPLTTCTLYMLLGAKQVMFDECLPLLAVMPIDKGGMGMSSYQLGLVGGFLGFIIIFHQVFIAHHVIKRFSALYCYRASLFADVILSLITPEIIWLVVDDNSPAWRVILFWITLILLLLLRQVANGYSFLGTFLFTNNSVSKKNYGKLNGTAQSMVALSRMISPVVGGAIFAISVSSSFVLGHRVIFYIIAGTSVFMFVFSFVLNAKINKPKEDSIHSSSSSTNNTTNTVSEEK</sequence>
<dbReference type="AlphaFoldDB" id="A0AA88GHA8"/>
<evidence type="ECO:0000256" key="4">
    <source>
        <dbReference type="ARBA" id="ARBA00022989"/>
    </source>
</evidence>
<dbReference type="Pfam" id="PF07690">
    <property type="entry name" value="MFS_1"/>
    <property type="match status" value="1"/>
</dbReference>
<feature type="transmembrane region" description="Helical" evidence="7">
    <location>
        <begin position="236"/>
        <end position="258"/>
    </location>
</feature>
<dbReference type="GO" id="GO:0022857">
    <property type="term" value="F:transmembrane transporter activity"/>
    <property type="evidence" value="ECO:0007669"/>
    <property type="project" value="InterPro"/>
</dbReference>
<evidence type="ECO:0000256" key="1">
    <source>
        <dbReference type="ARBA" id="ARBA00004141"/>
    </source>
</evidence>
<feature type="compositionally biased region" description="Low complexity" evidence="6">
    <location>
        <begin position="37"/>
        <end position="57"/>
    </location>
</feature>